<evidence type="ECO:0000256" key="6">
    <source>
        <dbReference type="SAM" id="MobiDB-lite"/>
    </source>
</evidence>
<feature type="compositionally biased region" description="Polar residues" evidence="6">
    <location>
        <begin position="573"/>
        <end position="585"/>
    </location>
</feature>
<dbReference type="EMBL" id="LUGH01000210">
    <property type="protein sequence ID" value="OBZ87619.1"/>
    <property type="molecule type" value="Genomic_DNA"/>
</dbReference>
<dbReference type="Gene3D" id="3.30.9.10">
    <property type="entry name" value="D-Amino Acid Oxidase, subunit A, domain 2"/>
    <property type="match status" value="1"/>
</dbReference>
<dbReference type="GO" id="GO:0016709">
    <property type="term" value="F:oxidoreductase activity, acting on paired donors, with incorporation or reduction of molecular oxygen, NAD(P)H as one donor, and incorporation of one atom of oxygen"/>
    <property type="evidence" value="ECO:0007669"/>
    <property type="project" value="UniProtKB-ARBA"/>
</dbReference>
<feature type="domain" description="FAD-binding" evidence="7">
    <location>
        <begin position="193"/>
        <end position="400"/>
    </location>
</feature>
<dbReference type="Pfam" id="PF01494">
    <property type="entry name" value="FAD_binding_3"/>
    <property type="match status" value="2"/>
</dbReference>
<feature type="domain" description="Phenol hydroxylase-like C-terminal dimerisation" evidence="8">
    <location>
        <begin position="641"/>
        <end position="838"/>
    </location>
</feature>
<dbReference type="InterPro" id="IPR036249">
    <property type="entry name" value="Thioredoxin-like_sf"/>
</dbReference>
<evidence type="ECO:0000259" key="7">
    <source>
        <dbReference type="Pfam" id="PF01494"/>
    </source>
</evidence>
<feature type="region of interest" description="Disordered" evidence="6">
    <location>
        <begin position="464"/>
        <end position="503"/>
    </location>
</feature>
<keyword evidence="10" id="KW-1185">Reference proteome</keyword>
<dbReference type="PRINTS" id="PR00420">
    <property type="entry name" value="RNGMNOXGNASE"/>
</dbReference>
<feature type="compositionally biased region" description="Low complexity" evidence="6">
    <location>
        <begin position="706"/>
        <end position="715"/>
    </location>
</feature>
<keyword evidence="3" id="KW-0285">Flavoprotein</keyword>
<feature type="region of interest" description="Disordered" evidence="6">
    <location>
        <begin position="706"/>
        <end position="729"/>
    </location>
</feature>
<dbReference type="AlphaFoldDB" id="A0A1C7NFW5"/>
<dbReference type="Pfam" id="PF07976">
    <property type="entry name" value="Phe_hydrox_dim"/>
    <property type="match status" value="1"/>
</dbReference>
<evidence type="ECO:0000256" key="1">
    <source>
        <dbReference type="ARBA" id="ARBA00001974"/>
    </source>
</evidence>
<feature type="compositionally biased region" description="Polar residues" evidence="6">
    <location>
        <begin position="478"/>
        <end position="487"/>
    </location>
</feature>
<keyword evidence="9" id="KW-0503">Monooxygenase</keyword>
<dbReference type="Gene3D" id="3.50.50.60">
    <property type="entry name" value="FAD/NAD(P)-binding domain"/>
    <property type="match status" value="2"/>
</dbReference>
<evidence type="ECO:0000313" key="9">
    <source>
        <dbReference type="EMBL" id="OBZ87619.1"/>
    </source>
</evidence>
<dbReference type="PANTHER" id="PTHR43004">
    <property type="entry name" value="TRK SYSTEM POTASSIUM UPTAKE PROTEIN"/>
    <property type="match status" value="1"/>
</dbReference>
<dbReference type="Proteomes" id="UP000093000">
    <property type="component" value="Unassembled WGS sequence"/>
</dbReference>
<evidence type="ECO:0000256" key="2">
    <source>
        <dbReference type="ARBA" id="ARBA00007801"/>
    </source>
</evidence>
<dbReference type="PANTHER" id="PTHR43004:SF19">
    <property type="entry name" value="BINDING MONOOXYGENASE, PUTATIVE (JCVI)-RELATED"/>
    <property type="match status" value="1"/>
</dbReference>
<dbReference type="SUPFAM" id="SSF52833">
    <property type="entry name" value="Thioredoxin-like"/>
    <property type="match status" value="1"/>
</dbReference>
<proteinExistence type="inferred from homology"/>
<evidence type="ECO:0000256" key="5">
    <source>
        <dbReference type="ARBA" id="ARBA00023002"/>
    </source>
</evidence>
<feature type="region of interest" description="Disordered" evidence="6">
    <location>
        <begin position="530"/>
        <end position="585"/>
    </location>
</feature>
<evidence type="ECO:0000259" key="8">
    <source>
        <dbReference type="Pfam" id="PF07976"/>
    </source>
</evidence>
<dbReference type="Gene3D" id="3.40.30.20">
    <property type="match status" value="1"/>
</dbReference>
<dbReference type="InterPro" id="IPR012941">
    <property type="entry name" value="Phe_hydrox_C_dim_dom"/>
</dbReference>
<dbReference type="OrthoDB" id="1716816at2759"/>
<dbReference type="InParanoid" id="A0A1C7NFW5"/>
<comment type="caution">
    <text evidence="9">The sequence shown here is derived from an EMBL/GenBank/DDBJ whole genome shotgun (WGS) entry which is preliminary data.</text>
</comment>
<protein>
    <submittedName>
        <fullName evidence="9">Phenol 2-monooxygenase</fullName>
    </submittedName>
</protein>
<feature type="compositionally biased region" description="Low complexity" evidence="6">
    <location>
        <begin position="541"/>
        <end position="557"/>
    </location>
</feature>
<dbReference type="InterPro" id="IPR036188">
    <property type="entry name" value="FAD/NAD-bd_sf"/>
</dbReference>
<evidence type="ECO:0000313" key="10">
    <source>
        <dbReference type="Proteomes" id="UP000093000"/>
    </source>
</evidence>
<organism evidence="9 10">
    <name type="scientific">Choanephora cucurbitarum</name>
    <dbReference type="NCBI Taxonomy" id="101091"/>
    <lineage>
        <taxon>Eukaryota</taxon>
        <taxon>Fungi</taxon>
        <taxon>Fungi incertae sedis</taxon>
        <taxon>Mucoromycota</taxon>
        <taxon>Mucoromycotina</taxon>
        <taxon>Mucoromycetes</taxon>
        <taxon>Mucorales</taxon>
        <taxon>Mucorineae</taxon>
        <taxon>Choanephoraceae</taxon>
        <taxon>Choanephoroideae</taxon>
        <taxon>Choanephora</taxon>
    </lineage>
</organism>
<accession>A0A1C7NFW5</accession>
<dbReference type="InterPro" id="IPR050641">
    <property type="entry name" value="RIFMO-like"/>
</dbReference>
<dbReference type="InterPro" id="IPR038220">
    <property type="entry name" value="PHOX_C_sf"/>
</dbReference>
<evidence type="ECO:0000256" key="4">
    <source>
        <dbReference type="ARBA" id="ARBA00022827"/>
    </source>
</evidence>
<dbReference type="InterPro" id="IPR002938">
    <property type="entry name" value="FAD-bd"/>
</dbReference>
<keyword evidence="4" id="KW-0274">FAD</keyword>
<name>A0A1C7NFW5_9FUNG</name>
<dbReference type="GO" id="GO:0071949">
    <property type="term" value="F:FAD binding"/>
    <property type="evidence" value="ECO:0007669"/>
    <property type="project" value="InterPro"/>
</dbReference>
<evidence type="ECO:0000256" key="3">
    <source>
        <dbReference type="ARBA" id="ARBA00022630"/>
    </source>
</evidence>
<sequence>MNELESDVFISGSGISGMYSAILFSKIGFSVHITDKLSSQFPRQNELLLFTPRSLQLLQQLGLLNAISQKGTRHHKFDIYYQDKLSSPSDQESIRLWENDSTEFNYCISCEKSTVHQLFKEHLEQLGITIDYKQEVLNIENQPIVKSAYTQRSLSSPDIYALSSSLMSMSMYYQYRPLPAPEESGSSTKSVFLKNTDTQALKVLRSSVVIGADGPTSFVRQRLGIPLRSNQGSTKSTRIFYTLQINVTSTNFPSAKQISVVCKNKDILYIIGQQHQLFVTFEHKPSWSKVSIDQEIPVQLAVNHIRSVLEPYKIEFGKVKSYTRWNGGDQSMSEEYSVDASCFFTGSAAQLVHPPGMFDVNVHLEQVRNMCWKVALNLKNRASPQLLQTFETEMKSKTEEAIYASNTLMNFIGDYFKIQEEEGGSLSLNGSYLQDFVYQLRRLKHYFVGDSLLPINTLNYQHEDDIHDDDDEDGRLNDNGSNMSGSSFVFMAPPSSLPSPHTLTSLRARPGCLAPHARVKPYSLLQLSSQNTGSAKPILSPTPSTQTSTPRSPTQPTHPKPSDTPDQEDPSSKQRSPSSVTTGNISSTILSVFQKNLNGNSKKRNSNTSPPPSPTTLTMFNERWKSIKTNCPSLSDCIRQYNKDTGFTLLIFCGPLQQESLDRVQACVRQLNLPMSFIHRYEQHAPSFYTHPRYSFGAKSLSSLSTVSSDPKSSLDTPRTSIDSHRHSASSDTYSSHALFSAPLFSCLFITSSCKKEAAKYLTDTPASVVHSTFPSGLAQVYLDHDQQCYKAYDIQLHRPEIVVIRPDGYIGTRVIIQPENEEQSFERLNMYFDSFLSPFVDMESAAAVVAASYDC</sequence>
<comment type="cofactor">
    <cofactor evidence="1">
        <name>FAD</name>
        <dbReference type="ChEBI" id="CHEBI:57692"/>
    </cofactor>
</comment>
<feature type="domain" description="FAD-binding" evidence="7">
    <location>
        <begin position="6"/>
        <end position="142"/>
    </location>
</feature>
<reference evidence="9 10" key="1">
    <citation type="submission" date="2016-03" db="EMBL/GenBank/DDBJ databases">
        <title>Choanephora cucurbitarum.</title>
        <authorList>
            <person name="Min B."/>
            <person name="Park H."/>
            <person name="Park J.-H."/>
            <person name="Shin H.-D."/>
            <person name="Choi I.-G."/>
        </authorList>
    </citation>
    <scope>NUCLEOTIDE SEQUENCE [LARGE SCALE GENOMIC DNA]</scope>
    <source>
        <strain evidence="9 10">KUS-F28377</strain>
    </source>
</reference>
<dbReference type="SUPFAM" id="SSF51905">
    <property type="entry name" value="FAD/NAD(P)-binding domain"/>
    <property type="match status" value="1"/>
</dbReference>
<comment type="similarity">
    <text evidence="2">Belongs to the PheA/TfdB FAD monooxygenase family.</text>
</comment>
<gene>
    <name evidence="9" type="primary">PH2M</name>
    <name evidence="9" type="ORF">A0J61_04336</name>
</gene>
<keyword evidence="5" id="KW-0560">Oxidoreductase</keyword>
<dbReference type="STRING" id="101091.A0A1C7NFW5"/>